<organism evidence="2 3">
    <name type="scientific">Candidatus Spechtbacteria bacterium RIFCSPHIGHO2_01_FULL_43_30</name>
    <dbReference type="NCBI Taxonomy" id="1802158"/>
    <lineage>
        <taxon>Bacteria</taxon>
        <taxon>Candidatus Spechtiibacteriota</taxon>
    </lineage>
</organism>
<evidence type="ECO:0000313" key="3">
    <source>
        <dbReference type="Proteomes" id="UP000177932"/>
    </source>
</evidence>
<sequence length="829" mass="90877">MIKRFFAIAMVLSLILSISCGGQTDTNLDENLPVTKSTPENVVESGINLDDYDNLLVAYNIPGLDKTFTPLELYESAHGKQVDKTLFPLVLPVFIDEDNNAVAVLGHGGKAMLIDRYVIVSSVVTKFPELDSRDLPPPLRGTHPGLMLVFDVSPSGDFISEVLDASLAKNEKLGIEIFKRNSNSIYPFPKSMPFELGSMEDISLADSVVFYGYTSGIQGEYSLTEKRGAVSAIDLESGIFRINGSATVKDPGSPLFTLDCGRQKLSGIVLGSFANTGRESETFVAGINKVAEFFEQETGVAFKTKEPESLCKIENPKLTGALVEKMSDGEYDASFDVAHLKGFDFEDAFKWVRPFEGVIVNKQNPDVISSLGTALLIDDYAVVSASAVKLDPSHSDVHRYRIVWGDLEKGGLGNVVEYVEFAGYDSTKSVALFRRTDTAQFPIPKGLELKIGSSMELKNGVEASVLYAFGFFSISDSERISNGANPLAVVSKVSQENAERAFYFQGSISEHEAGAPIFAFRDGELELVGLSHGPMNSSESETLGQALTVEFMLNAVEEIKCANSNAACGVTKSTDFYEPQPRMPEIAAKIVVIASGKDKDGNDKEELKTGEATILSGKYVITSSELFPRSGRLVQGNFEEDKSDIRANTIRIADNDISIRILMFRDFLYLDEIGSLSDMKVDEYDETYKMEILKVILVDRENGYALLERGDPKLGVSADIPIYQGLYSDLDFITTHLEIISENGKPRFVEVTTHGRVTYSRSANSAFIFSGFVHENLGAPVHDRESGKLIGIISRGDPEFAKQINTEGFGLSMQFIKEKIKQKTGINIF</sequence>
<gene>
    <name evidence="2" type="ORF">A2827_01865</name>
</gene>
<dbReference type="SUPFAM" id="SSF50494">
    <property type="entry name" value="Trypsin-like serine proteases"/>
    <property type="match status" value="1"/>
</dbReference>
<evidence type="ECO:0008006" key="4">
    <source>
        <dbReference type="Google" id="ProtNLM"/>
    </source>
</evidence>
<protein>
    <recommendedName>
        <fullName evidence="4">Serine protease</fullName>
    </recommendedName>
</protein>
<reference evidence="2 3" key="1">
    <citation type="journal article" date="2016" name="Nat. Commun.">
        <title>Thousands of microbial genomes shed light on interconnected biogeochemical processes in an aquifer system.</title>
        <authorList>
            <person name="Anantharaman K."/>
            <person name="Brown C.T."/>
            <person name="Hug L.A."/>
            <person name="Sharon I."/>
            <person name="Castelle C.J."/>
            <person name="Probst A.J."/>
            <person name="Thomas B.C."/>
            <person name="Singh A."/>
            <person name="Wilkins M.J."/>
            <person name="Karaoz U."/>
            <person name="Brodie E.L."/>
            <person name="Williams K.H."/>
            <person name="Hubbard S.S."/>
            <person name="Banfield J.F."/>
        </authorList>
    </citation>
    <scope>NUCLEOTIDE SEQUENCE [LARGE SCALE GENOMIC DNA]</scope>
</reference>
<feature type="chain" id="PRO_5009583080" description="Serine protease" evidence="1">
    <location>
        <begin position="23"/>
        <end position="829"/>
    </location>
</feature>
<dbReference type="InterPro" id="IPR009003">
    <property type="entry name" value="Peptidase_S1_PA"/>
</dbReference>
<evidence type="ECO:0000313" key="2">
    <source>
        <dbReference type="EMBL" id="OGZ58436.1"/>
    </source>
</evidence>
<feature type="signal peptide" evidence="1">
    <location>
        <begin position="1"/>
        <end position="22"/>
    </location>
</feature>
<evidence type="ECO:0000256" key="1">
    <source>
        <dbReference type="SAM" id="SignalP"/>
    </source>
</evidence>
<dbReference type="Proteomes" id="UP000177932">
    <property type="component" value="Unassembled WGS sequence"/>
</dbReference>
<proteinExistence type="predicted"/>
<name>A0A1G2H7I4_9BACT</name>
<dbReference type="STRING" id="1802158.A2827_01865"/>
<accession>A0A1G2H7I4</accession>
<dbReference type="PROSITE" id="PS51257">
    <property type="entry name" value="PROKAR_LIPOPROTEIN"/>
    <property type="match status" value="1"/>
</dbReference>
<keyword evidence="1" id="KW-0732">Signal</keyword>
<comment type="caution">
    <text evidence="2">The sequence shown here is derived from an EMBL/GenBank/DDBJ whole genome shotgun (WGS) entry which is preliminary data.</text>
</comment>
<dbReference type="EMBL" id="MHOD01000007">
    <property type="protein sequence ID" value="OGZ58436.1"/>
    <property type="molecule type" value="Genomic_DNA"/>
</dbReference>
<dbReference type="AlphaFoldDB" id="A0A1G2H7I4"/>